<sequence>MGFYAGSRFHNEVERTNGWGKFFGVGFTRHARQWERWFALFGRTFWYGWEA</sequence>
<accession>A0A0F9T272</accession>
<reference evidence="1" key="1">
    <citation type="journal article" date="2015" name="Nature">
        <title>Complex archaea that bridge the gap between prokaryotes and eukaryotes.</title>
        <authorList>
            <person name="Spang A."/>
            <person name="Saw J.H."/>
            <person name="Jorgensen S.L."/>
            <person name="Zaremba-Niedzwiedzka K."/>
            <person name="Martijn J."/>
            <person name="Lind A.E."/>
            <person name="van Eijk R."/>
            <person name="Schleper C."/>
            <person name="Guy L."/>
            <person name="Ettema T.J."/>
        </authorList>
    </citation>
    <scope>NUCLEOTIDE SEQUENCE</scope>
</reference>
<dbReference type="EMBL" id="LAZR01000437">
    <property type="protein sequence ID" value="KKN68907.1"/>
    <property type="molecule type" value="Genomic_DNA"/>
</dbReference>
<proteinExistence type="predicted"/>
<comment type="caution">
    <text evidence="1">The sequence shown here is derived from an EMBL/GenBank/DDBJ whole genome shotgun (WGS) entry which is preliminary data.</text>
</comment>
<evidence type="ECO:0000313" key="1">
    <source>
        <dbReference type="EMBL" id="KKN68907.1"/>
    </source>
</evidence>
<gene>
    <name evidence="1" type="ORF">LCGC14_0446930</name>
</gene>
<organism evidence="1">
    <name type="scientific">marine sediment metagenome</name>
    <dbReference type="NCBI Taxonomy" id="412755"/>
    <lineage>
        <taxon>unclassified sequences</taxon>
        <taxon>metagenomes</taxon>
        <taxon>ecological metagenomes</taxon>
    </lineage>
</organism>
<dbReference type="AlphaFoldDB" id="A0A0F9T272"/>
<name>A0A0F9T272_9ZZZZ</name>
<protein>
    <submittedName>
        <fullName evidence="1">Uncharacterized protein</fullName>
    </submittedName>
</protein>